<dbReference type="InterPro" id="IPR028994">
    <property type="entry name" value="Integrin_alpha_N"/>
</dbReference>
<evidence type="ECO:0000256" key="1">
    <source>
        <dbReference type="ARBA" id="ARBA00022729"/>
    </source>
</evidence>
<dbReference type="PANTHER" id="PTHR36220:SF1">
    <property type="entry name" value="GAMMA TUBULIN COMPLEX COMPONENT C-TERMINAL DOMAIN-CONTAINING PROTEIN"/>
    <property type="match status" value="1"/>
</dbReference>
<dbReference type="InterPro" id="IPR011043">
    <property type="entry name" value="Gal_Oxase/kelch_b-propeller"/>
</dbReference>
<sequence>MSFVFIPYPKKYKSTEPEPIDIFMRRLIVLFRVFALSLVLALTGCEDSTSSGTTIKPAAPTLSLTPQSIKTFNFSWAAVPGVTEYRLQENADGSSGFTTIATIDASATSYDLVTSLPKRINASYILQACNSGGCTDSSQASVTGTLTSAIGYVKASNTGTGDNFGYSVALSSDGNTLAVGALQEDSIATGINGNDADNTAVTSGAAYVFSRSGSTWSEQAYVKASNTEAGDSFGYSVALSSDGNTLAVGAYLEASNATGINGDQADNSAANSGAVYVFSRSASTWSQQAYIKASNTEADDRFGYSVALSRDGNTLAVGAYLEASNATGINGTQTDNTATNSGAVYVFSRSGSTWSQQAYVKASNTEAGDEFGYRVSLSSDSNTLAAGAYAEDSNATGINGTQTDNTATNSGAVYVFSRSGSTWSQQAYVKASNTEAHDLFGYSVALSSDGNTLAVGTYTEDSNATGINGTQTDNSATSSGAVYVFSRSGSTWSQQAYVKASNTEADDLFGYSVVLSSDGNTLAVGAFNDDSNATGINGTQTENSALDSGAVYVFSRSGSTWSQQAYVKASNTEAIDNFGNSVALSSDGNTLAVGASQEDSNATGINGDQADNSAGDSGAVYLY</sequence>
<keyword evidence="5" id="KW-1185">Reference proteome</keyword>
<dbReference type="PANTHER" id="PTHR36220">
    <property type="entry name" value="UNNAMED PRODUCT"/>
    <property type="match status" value="1"/>
</dbReference>
<dbReference type="Proteomes" id="UP001222275">
    <property type="component" value="Chromosome"/>
</dbReference>
<accession>A0ABY8CDN1</accession>
<evidence type="ECO:0000313" key="4">
    <source>
        <dbReference type="EMBL" id="WEJ62887.1"/>
    </source>
</evidence>
<proteinExistence type="predicted"/>
<dbReference type="RefSeq" id="WP_275595144.1">
    <property type="nucleotide sequence ID" value="NZ_CP102381.1"/>
</dbReference>
<dbReference type="InterPro" id="IPR013519">
    <property type="entry name" value="Int_alpha_beta-p"/>
</dbReference>
<gene>
    <name evidence="4" type="ORF">NR989_01185</name>
</gene>
<dbReference type="EMBL" id="CP102381">
    <property type="protein sequence ID" value="WEJ62887.1"/>
    <property type="molecule type" value="Genomic_DNA"/>
</dbReference>
<dbReference type="Pfam" id="PF14312">
    <property type="entry name" value="FG-GAP_2"/>
    <property type="match status" value="7"/>
</dbReference>
<dbReference type="InterPro" id="IPR013517">
    <property type="entry name" value="FG-GAP"/>
</dbReference>
<keyword evidence="1" id="KW-0732">Signal</keyword>
<evidence type="ECO:0000256" key="2">
    <source>
        <dbReference type="ARBA" id="ARBA00022737"/>
    </source>
</evidence>
<evidence type="ECO:0000313" key="5">
    <source>
        <dbReference type="Proteomes" id="UP001222275"/>
    </source>
</evidence>
<keyword evidence="2" id="KW-0677">Repeat</keyword>
<dbReference type="SUPFAM" id="SSF49265">
    <property type="entry name" value="Fibronectin type III"/>
    <property type="match status" value="1"/>
</dbReference>
<organism evidence="4 5">
    <name type="scientific">Thiomicrorhabdus lithotrophica</name>
    <dbReference type="NCBI Taxonomy" id="2949997"/>
    <lineage>
        <taxon>Bacteria</taxon>
        <taxon>Pseudomonadati</taxon>
        <taxon>Pseudomonadota</taxon>
        <taxon>Gammaproteobacteria</taxon>
        <taxon>Thiotrichales</taxon>
        <taxon>Piscirickettsiaceae</taxon>
        <taxon>Thiomicrorhabdus</taxon>
    </lineage>
</organism>
<dbReference type="Gene3D" id="2.130.10.130">
    <property type="entry name" value="Integrin alpha, N-terminal"/>
    <property type="match status" value="6"/>
</dbReference>
<evidence type="ECO:0000256" key="3">
    <source>
        <dbReference type="ARBA" id="ARBA00023180"/>
    </source>
</evidence>
<dbReference type="SMART" id="SM00191">
    <property type="entry name" value="Int_alpha"/>
    <property type="match status" value="6"/>
</dbReference>
<name>A0ABY8CDN1_9GAMM</name>
<reference evidence="4 5" key="1">
    <citation type="submission" date="2022-06" db="EMBL/GenBank/DDBJ databases">
        <title>Thiomicrohabdus sp. nov, an obligately chemolithoautotrophic, sulfur-oxidizing bacterium isolated from beach of Guanyin Mountain. Amoy.</title>
        <authorList>
            <person name="Zhu H."/>
        </authorList>
    </citation>
    <scope>NUCLEOTIDE SEQUENCE [LARGE SCALE GENOMIC DNA]</scope>
    <source>
        <strain evidence="4 5">XGS-01</strain>
    </source>
</reference>
<keyword evidence="3" id="KW-0325">Glycoprotein</keyword>
<dbReference type="SUPFAM" id="SSF50965">
    <property type="entry name" value="Galactose oxidase, central domain"/>
    <property type="match status" value="1"/>
</dbReference>
<dbReference type="InterPro" id="IPR036116">
    <property type="entry name" value="FN3_sf"/>
</dbReference>
<protein>
    <submittedName>
        <fullName evidence="4">FG-GAP repeat protein</fullName>
    </submittedName>
</protein>